<protein>
    <recommendedName>
        <fullName evidence="1">DNA-directed RNA polymerase</fullName>
        <ecNumber evidence="1">2.7.7.6</ecNumber>
    </recommendedName>
</protein>
<keyword evidence="3 7" id="KW-0808">Transferase</keyword>
<dbReference type="InterPro" id="IPR007066">
    <property type="entry name" value="RNA_pol_Rpb1_3"/>
</dbReference>
<gene>
    <name evidence="7" type="primary">rpoC_4</name>
    <name evidence="7" type="ORF">JGUZn3_11090</name>
</gene>
<evidence type="ECO:0000256" key="3">
    <source>
        <dbReference type="ARBA" id="ARBA00022679"/>
    </source>
</evidence>
<dbReference type="GO" id="GO:0003677">
    <property type="term" value="F:DNA binding"/>
    <property type="evidence" value="ECO:0007669"/>
    <property type="project" value="InterPro"/>
</dbReference>
<dbReference type="InterPro" id="IPR042102">
    <property type="entry name" value="RNA_pol_Rpb1_3_sf"/>
</dbReference>
<evidence type="ECO:0000256" key="5">
    <source>
        <dbReference type="ARBA" id="ARBA00023163"/>
    </source>
</evidence>
<dbReference type="EC" id="2.7.7.6" evidence="1"/>
<proteinExistence type="predicted"/>
<name>A0A7H1NRC6_9PROT</name>
<evidence type="ECO:0000259" key="6">
    <source>
        <dbReference type="Pfam" id="PF04983"/>
    </source>
</evidence>
<evidence type="ECO:0000256" key="1">
    <source>
        <dbReference type="ARBA" id="ARBA00012418"/>
    </source>
</evidence>
<evidence type="ECO:0000313" key="7">
    <source>
        <dbReference type="EMBL" id="QNT78336.1"/>
    </source>
</evidence>
<keyword evidence="4 7" id="KW-0548">Nucleotidyltransferase</keyword>
<dbReference type="Pfam" id="PF04983">
    <property type="entry name" value="RNA_pol_Rpb1_3"/>
    <property type="match status" value="1"/>
</dbReference>
<dbReference type="KEGG" id="ebla:JGUZn3_11090"/>
<feature type="domain" description="RNA polymerase Rpb1" evidence="6">
    <location>
        <begin position="12"/>
        <end position="106"/>
    </location>
</feature>
<evidence type="ECO:0000313" key="8">
    <source>
        <dbReference type="Proteomes" id="UP000516349"/>
    </source>
</evidence>
<reference evidence="7 8" key="1">
    <citation type="submission" date="2020-08" db="EMBL/GenBank/DDBJ databases">
        <title>Complete genome sequence of Entomobacter blattae G55GP.</title>
        <authorList>
            <person name="Poehlein A."/>
            <person name="Guzman J."/>
            <person name="Daniel R."/>
            <person name="Vilcinskas A."/>
        </authorList>
    </citation>
    <scope>NUCLEOTIDE SEQUENCE [LARGE SCALE GENOMIC DNA]</scope>
    <source>
        <strain evidence="7 8">G55GP</strain>
    </source>
</reference>
<accession>A0A7H1NRC6</accession>
<evidence type="ECO:0000256" key="2">
    <source>
        <dbReference type="ARBA" id="ARBA00022478"/>
    </source>
</evidence>
<dbReference type="Proteomes" id="UP000516349">
    <property type="component" value="Chromosome"/>
</dbReference>
<keyword evidence="8" id="KW-1185">Reference proteome</keyword>
<organism evidence="7 8">
    <name type="scientific">Entomobacter blattae</name>
    <dbReference type="NCBI Taxonomy" id="2762277"/>
    <lineage>
        <taxon>Bacteria</taxon>
        <taxon>Pseudomonadati</taxon>
        <taxon>Pseudomonadota</taxon>
        <taxon>Alphaproteobacteria</taxon>
        <taxon>Acetobacterales</taxon>
        <taxon>Acetobacteraceae</taxon>
        <taxon>Entomobacter</taxon>
    </lineage>
</organism>
<dbReference type="AlphaFoldDB" id="A0A7H1NRC6"/>
<dbReference type="SUPFAM" id="SSF64484">
    <property type="entry name" value="beta and beta-prime subunits of DNA dependent RNA-polymerase"/>
    <property type="match status" value="1"/>
</dbReference>
<evidence type="ECO:0000256" key="4">
    <source>
        <dbReference type="ARBA" id="ARBA00022695"/>
    </source>
</evidence>
<keyword evidence="2 7" id="KW-0240">DNA-directed RNA polymerase</keyword>
<dbReference type="EMBL" id="CP060244">
    <property type="protein sequence ID" value="QNT78336.1"/>
    <property type="molecule type" value="Genomic_DNA"/>
</dbReference>
<dbReference type="GO" id="GO:0003899">
    <property type="term" value="F:DNA-directed RNA polymerase activity"/>
    <property type="evidence" value="ECO:0007669"/>
    <property type="project" value="UniProtKB-EC"/>
</dbReference>
<sequence length="110" mass="12235">MTLFLGVGTLSKLHDKIRTRYEAIDAEGRSVRQTVVTTLGRMIIAQILPKNPAISFDLINKQLTKKTISDVIDMVYHHYGQKECVIFADRLMGLGFGQAAKVGISFPNRG</sequence>
<keyword evidence="5" id="KW-0804">Transcription</keyword>
<dbReference type="GO" id="GO:0006351">
    <property type="term" value="P:DNA-templated transcription"/>
    <property type="evidence" value="ECO:0007669"/>
    <property type="project" value="InterPro"/>
</dbReference>
<dbReference type="Gene3D" id="1.10.274.100">
    <property type="entry name" value="RNA polymerase Rpb1, domain 3"/>
    <property type="match status" value="1"/>
</dbReference>
<dbReference type="GO" id="GO:0000428">
    <property type="term" value="C:DNA-directed RNA polymerase complex"/>
    <property type="evidence" value="ECO:0007669"/>
    <property type="project" value="UniProtKB-KW"/>
</dbReference>